<dbReference type="OrthoDB" id="2986513at2"/>
<name>A0A2V3VX73_9BACI</name>
<dbReference type="InterPro" id="IPR014199">
    <property type="entry name" value="Spore_YtxC"/>
</dbReference>
<dbReference type="Proteomes" id="UP000247978">
    <property type="component" value="Unassembled WGS sequence"/>
</dbReference>
<evidence type="ECO:0000313" key="1">
    <source>
        <dbReference type="EMBL" id="PXW85278.1"/>
    </source>
</evidence>
<keyword evidence="2" id="KW-1185">Reference proteome</keyword>
<evidence type="ECO:0000313" key="2">
    <source>
        <dbReference type="Proteomes" id="UP000247978"/>
    </source>
</evidence>
<dbReference type="RefSeq" id="WP_110396195.1">
    <property type="nucleotide sequence ID" value="NZ_JADIJL010000024.1"/>
</dbReference>
<protein>
    <submittedName>
        <fullName evidence="1">Putative sporulation protein YtxC</fullName>
    </submittedName>
</protein>
<comment type="caution">
    <text evidence="1">The sequence shown here is derived from an EMBL/GenBank/DDBJ whole genome shotgun (WGS) entry which is preliminary data.</text>
</comment>
<proteinExistence type="predicted"/>
<dbReference type="AlphaFoldDB" id="A0A2V3VX73"/>
<dbReference type="Pfam" id="PF08812">
    <property type="entry name" value="YtxC"/>
    <property type="match status" value="1"/>
</dbReference>
<organism evidence="1 2">
    <name type="scientific">Pseudogracilibacillus auburnensis</name>
    <dbReference type="NCBI Taxonomy" id="1494959"/>
    <lineage>
        <taxon>Bacteria</taxon>
        <taxon>Bacillati</taxon>
        <taxon>Bacillota</taxon>
        <taxon>Bacilli</taxon>
        <taxon>Bacillales</taxon>
        <taxon>Bacillaceae</taxon>
        <taxon>Pseudogracilibacillus</taxon>
    </lineage>
</organism>
<accession>A0A2V3VX73</accession>
<dbReference type="EMBL" id="QJJQ01000011">
    <property type="protein sequence ID" value="PXW85278.1"/>
    <property type="molecule type" value="Genomic_DNA"/>
</dbReference>
<gene>
    <name evidence="1" type="ORF">DFR56_11146</name>
</gene>
<sequence>MKNIYFRLDEELIYFCEMLFHIKDEIYIQWKRDKEWGNELLLEERELTEREIISSLVDVFIYFRLNRMIKKIAHDNYYYTDADEIERICQLTNWVISEKYYETFLFEHNRSLKEYITELLMANIDLSHPIHFDSLVTFNLKPLIKSLQRAVGYGIDEMKREEDYQSFIQSTREYITRRKTKLNELYIVQGECFSFYKANGKQYSSLELRTLMHQEPLYLLGLDENEMNLSPVISLLPKSIYIYGDHPSEPKTLTLINLFQERVQFFPKEQFPFHVNVK</sequence>
<reference evidence="1 2" key="1">
    <citation type="submission" date="2018-05" db="EMBL/GenBank/DDBJ databases">
        <title>Genomic Encyclopedia of Type Strains, Phase IV (KMG-IV): sequencing the most valuable type-strain genomes for metagenomic binning, comparative biology and taxonomic classification.</title>
        <authorList>
            <person name="Goeker M."/>
        </authorList>
    </citation>
    <scope>NUCLEOTIDE SEQUENCE [LARGE SCALE GENOMIC DNA]</scope>
    <source>
        <strain evidence="1 2">DSM 28556</strain>
    </source>
</reference>